<evidence type="ECO:0000256" key="3">
    <source>
        <dbReference type="ARBA" id="ARBA00018529"/>
    </source>
</evidence>
<dbReference type="InterPro" id="IPR036388">
    <property type="entry name" value="WH-like_DNA-bd_sf"/>
</dbReference>
<feature type="region of interest" description="Disordered" evidence="5">
    <location>
        <begin position="610"/>
        <end position="645"/>
    </location>
</feature>
<dbReference type="GO" id="GO:0005096">
    <property type="term" value="F:GTPase activator activity"/>
    <property type="evidence" value="ECO:0007669"/>
    <property type="project" value="InterPro"/>
</dbReference>
<dbReference type="InterPro" id="IPR045838">
    <property type="entry name" value="DEPDC5_CTD"/>
</dbReference>
<evidence type="ECO:0000256" key="5">
    <source>
        <dbReference type="SAM" id="MobiDB-lite"/>
    </source>
</evidence>
<dbReference type="InterPro" id="IPR027244">
    <property type="entry name" value="IML1"/>
</dbReference>
<feature type="compositionally biased region" description="Polar residues" evidence="5">
    <location>
        <begin position="621"/>
        <end position="631"/>
    </location>
</feature>
<feature type="region of interest" description="Disordered" evidence="5">
    <location>
        <begin position="502"/>
        <end position="530"/>
    </location>
</feature>
<dbReference type="InterPro" id="IPR048255">
    <property type="entry name" value="IML1_N"/>
</dbReference>
<dbReference type="InterPro" id="IPR000591">
    <property type="entry name" value="DEP_dom"/>
</dbReference>
<dbReference type="GO" id="GO:0005774">
    <property type="term" value="C:vacuolar membrane"/>
    <property type="evidence" value="ECO:0007669"/>
    <property type="project" value="UniProtKB-SubCell"/>
</dbReference>
<dbReference type="CDD" id="cd04449">
    <property type="entry name" value="DEP_DEPDC5-like"/>
    <property type="match status" value="1"/>
</dbReference>
<feature type="compositionally biased region" description="Acidic residues" evidence="5">
    <location>
        <begin position="1464"/>
        <end position="1477"/>
    </location>
</feature>
<dbReference type="SMART" id="SM00049">
    <property type="entry name" value="DEP"/>
    <property type="match status" value="1"/>
</dbReference>
<name>A0A371C7H8_YARLL</name>
<feature type="compositionally biased region" description="Basic and acidic residues" evidence="5">
    <location>
        <begin position="1504"/>
        <end position="1556"/>
    </location>
</feature>
<gene>
    <name evidence="7" type="ORF">B0I71DRAFT_131126</name>
</gene>
<evidence type="ECO:0000313" key="7">
    <source>
        <dbReference type="EMBL" id="RDW26254.1"/>
    </source>
</evidence>
<organism evidence="7 8">
    <name type="scientific">Yarrowia lipolytica</name>
    <name type="common">Candida lipolytica</name>
    <dbReference type="NCBI Taxonomy" id="4952"/>
    <lineage>
        <taxon>Eukaryota</taxon>
        <taxon>Fungi</taxon>
        <taxon>Dikarya</taxon>
        <taxon>Ascomycota</taxon>
        <taxon>Saccharomycotina</taxon>
        <taxon>Dipodascomycetes</taxon>
        <taxon>Dipodascales</taxon>
        <taxon>Dipodascales incertae sedis</taxon>
        <taxon>Yarrowia</taxon>
    </lineage>
</organism>
<accession>A0A371C7H8</accession>
<evidence type="ECO:0000259" key="6">
    <source>
        <dbReference type="PROSITE" id="PS50186"/>
    </source>
</evidence>
<feature type="compositionally biased region" description="Basic and acidic residues" evidence="5">
    <location>
        <begin position="1432"/>
        <end position="1463"/>
    </location>
</feature>
<dbReference type="Proteomes" id="UP000256601">
    <property type="component" value="Unassembled WGS sequence"/>
</dbReference>
<comment type="similarity">
    <text evidence="2">Belongs to the IML1 family.</text>
</comment>
<dbReference type="Pfam" id="PF00610">
    <property type="entry name" value="DEP"/>
    <property type="match status" value="1"/>
</dbReference>
<dbReference type="VEuPathDB" id="FungiDB:YALI1_D01123g"/>
<dbReference type="PROSITE" id="PS50186">
    <property type="entry name" value="DEP"/>
    <property type="match status" value="1"/>
</dbReference>
<reference evidence="7 8" key="1">
    <citation type="submission" date="2018-07" db="EMBL/GenBank/DDBJ databases">
        <title>Draft Genome Assemblies for Five Robust Yarrowia lipolytica Strains Exhibiting High Lipid Production and Pentose Sugar Utilization and Sugar Alcohol Secretion from Undetoxified Lignocellulosic Biomass Hydrolysates.</title>
        <authorList>
            <consortium name="DOE Joint Genome Institute"/>
            <person name="Walker C."/>
            <person name="Ryu S."/>
            <person name="Na H."/>
            <person name="Zane M."/>
            <person name="LaButti K."/>
            <person name="Lipzen A."/>
            <person name="Haridas S."/>
            <person name="Barry K."/>
            <person name="Grigoriev I.V."/>
            <person name="Quarterman J."/>
            <person name="Slininger P."/>
            <person name="Dien B."/>
            <person name="Trinh C.T."/>
        </authorList>
    </citation>
    <scope>NUCLEOTIDE SEQUENCE [LARGE SCALE GENOMIC DNA]</scope>
    <source>
        <strain evidence="7 8">YB392</strain>
    </source>
</reference>
<feature type="region of interest" description="Disordered" evidence="5">
    <location>
        <begin position="1406"/>
        <end position="1556"/>
    </location>
</feature>
<sequence length="1556" mass="175715">MTTWVSLQAWTHDQKTCAEEVIVDVTSIPGASEGDIAELKSGDKSHKLLFQVTPIPQEVLDRIPTCQLSIKSGNLLSSLGVAARSQVQIKLRKKEQVEADLVEICFKETYLTRADMWQITTMLRESCVYHQKRIVFCDVIRCWVDSIFKNGRKVFSAYIGPNTNIVFRSESSRMIIIIQLSQETWHFEETGEIIFHRMVNSLLPDIFKQWEENEHHHTVTIVLFTSVSMDSHAVKLKRGEKAKDVQDFYRVVCDQVQLSQWEQIMVRLRFEFQNFAKEVLTESHAKSHTEIRGRILPSVKSNILGAITLAASLVHSPAIDRDLRRTNVEVIVVSPGSGVYEVEYDALYRASEKISSTEVGVDIICMSKAPLHVTPLFLYKPKKCSNQLEYCVPSWIDISYYGDSDFFTNQWVPRCKIYEIQMMGVMENELSAITIDYLNKPSGKKPLSEYCREYDASLFGPIAVELSVEDAASVVSKMRSDTFPKLPVKQLLSSKGSISSLHAPTAVTSKTPPPKASVKVADVRPSPAASKPRVSALTSLLAFGVRAEKSAPASPALSAVNTLSSIQSMDLRRDNDSVKRETESIVTDDTVHNTKAEPRITEIAPIAPSLPFAPNLKPKKSTSTLSQSPTYNRIAATPDQEVERRSSLSQKVQMGLSGSPLDHRGKVAKAASANAKSINTETTPEKRNMMWRNIRTPSNISQDEMLDILTYSRWRTVYPQKTKRRSAKWKLLASPAALPLRTNIFPTVAELQTEYRFQVYDVSLDTDMENVLGIHGLFREMVSVRLCKGFQLAIGSRVRHVESQRSDGRPSAITTDIGKDALGAVVYLTTGDQVHRISCDYSGMMNVQIYHAIDKVDIEEPVFDIYARRTYSDKFKHFIFPPFDTSSKRLNWNLYDHTLAGYDTAGSAATQTRLNQLRVVLIPSFLSRSKNLGHDDSSEVYNAEEVRLDGLRRILGGIYRHSISRDEDKERAKIAPNLKFYTGELEDFLFQIVESNPAELAGGRDSLFMKRNQRFDKNIKLAQLATELQAPKGGIRFFDRRWHWKSYPHCFIGQDFVEWLIDNYSDIDTPDEAVAYGNELMKKDFFVHVEDRHAFLDGHYFYQLKSEYATEATDSKPAEEKSGWFNSKRSMASVSSEKSLGRFKGSRNQSVQSFGDFLSLSRVTSRSSNDQKEEEINPITVEISKSVRVDLDPSKKSYRPETVLIHHDRIHNPRKCFHLRFEWANTTPKFIEDYISGLTRTCERYGLKLVELPILEVSALLEHNPFASEITLDMPTLDQLSGLPPHVLEYYASDPHAIAREILHHFGFVIDTLSMSDWKLAEVQIRNSWGVPTYKYSQWVEKNGLLIAQVVGDQIIMIPNNLQLNRQSGAQSNAIQLQSEAQGIILEMQYLMCRSEKVRDMLGKVNLSPEASPGTMTPGEEGSKNGTPKLAIEAKMEGRVESPRVEWREDVEIAPEVEHKGGADGDENDEEGDEKSEEGDKGESENENAGMGMEQDGENENENENSKDNKANETTSEVKEVPAGVEIEHKEHVEEDKSDGPEPKKEDKGKEVEDDK</sequence>
<comment type="subcellular location">
    <subcellularLocation>
        <location evidence="1">Vacuole membrane</location>
        <topology evidence="1">Peripheral membrane protein</topology>
    </subcellularLocation>
</comment>
<proteinExistence type="inferred from homology"/>
<dbReference type="VEuPathDB" id="FungiDB:YALI0_D01067g"/>
<evidence type="ECO:0000256" key="2">
    <source>
        <dbReference type="ARBA" id="ARBA00005643"/>
    </source>
</evidence>
<dbReference type="SUPFAM" id="SSF46785">
    <property type="entry name" value="Winged helix' DNA-binding domain"/>
    <property type="match status" value="1"/>
</dbReference>
<dbReference type="PANTHER" id="PTHR13179:SF8">
    <property type="entry name" value="GATOR COMPLEX PROTEIN DEPDC5"/>
    <property type="match status" value="1"/>
</dbReference>
<dbReference type="EMBL" id="KZ858982">
    <property type="protein sequence ID" value="RDW26254.1"/>
    <property type="molecule type" value="Genomic_DNA"/>
</dbReference>
<evidence type="ECO:0000313" key="8">
    <source>
        <dbReference type="Proteomes" id="UP000256601"/>
    </source>
</evidence>
<dbReference type="GO" id="GO:1904262">
    <property type="term" value="P:negative regulation of TORC1 signaling"/>
    <property type="evidence" value="ECO:0007669"/>
    <property type="project" value="TreeGrafter"/>
</dbReference>
<protein>
    <recommendedName>
        <fullName evidence="3">Vacuolar membrane-associated protein IML1</fullName>
    </recommendedName>
    <alternativeName>
        <fullName evidence="4">Vacuolar membrane-associated protein iml1</fullName>
    </alternativeName>
</protein>
<dbReference type="Pfam" id="PF12257">
    <property type="entry name" value="IML1"/>
    <property type="match status" value="1"/>
</dbReference>
<dbReference type="PANTHER" id="PTHR13179">
    <property type="entry name" value="DEP DOMAIN CONTAINING PROTEIN 5"/>
    <property type="match status" value="1"/>
</dbReference>
<evidence type="ECO:0000256" key="4">
    <source>
        <dbReference type="ARBA" id="ARBA00021881"/>
    </source>
</evidence>
<dbReference type="Gene3D" id="1.10.10.10">
    <property type="entry name" value="Winged helix-like DNA-binding domain superfamily/Winged helix DNA-binding domain"/>
    <property type="match status" value="1"/>
</dbReference>
<evidence type="ECO:0000256" key="1">
    <source>
        <dbReference type="ARBA" id="ARBA00004148"/>
    </source>
</evidence>
<dbReference type="GO" id="GO:0010508">
    <property type="term" value="P:positive regulation of autophagy"/>
    <property type="evidence" value="ECO:0007669"/>
    <property type="project" value="TreeGrafter"/>
</dbReference>
<dbReference type="GO" id="GO:1990130">
    <property type="term" value="C:GATOR1 complex"/>
    <property type="evidence" value="ECO:0007669"/>
    <property type="project" value="TreeGrafter"/>
</dbReference>
<dbReference type="Pfam" id="PF19418">
    <property type="entry name" value="DEPDC5_CTD"/>
    <property type="match status" value="1"/>
</dbReference>
<dbReference type="InterPro" id="IPR036390">
    <property type="entry name" value="WH_DNA-bd_sf"/>
</dbReference>
<feature type="domain" description="DEP" evidence="6">
    <location>
        <begin position="1031"/>
        <end position="1106"/>
    </location>
</feature>
<dbReference type="GO" id="GO:0035556">
    <property type="term" value="P:intracellular signal transduction"/>
    <property type="evidence" value="ECO:0007669"/>
    <property type="project" value="InterPro"/>
</dbReference>